<evidence type="ECO:0000256" key="9">
    <source>
        <dbReference type="ARBA" id="ARBA00022960"/>
    </source>
</evidence>
<dbReference type="Gene3D" id="3.40.50.720">
    <property type="entry name" value="NAD(P)-binding Rossmann-like Domain"/>
    <property type="match status" value="1"/>
</dbReference>
<dbReference type="GO" id="GO:0008360">
    <property type="term" value="P:regulation of cell shape"/>
    <property type="evidence" value="ECO:0007669"/>
    <property type="project" value="UniProtKB-KW"/>
</dbReference>
<feature type="domain" description="Mur ligase central" evidence="18">
    <location>
        <begin position="112"/>
        <end position="294"/>
    </location>
</feature>
<evidence type="ECO:0000259" key="16">
    <source>
        <dbReference type="Pfam" id="PF01225"/>
    </source>
</evidence>
<keyword evidence="15" id="KW-1133">Transmembrane helix</keyword>
<dbReference type="SUPFAM" id="SSF51984">
    <property type="entry name" value="MurCD N-terminal domain"/>
    <property type="match status" value="1"/>
</dbReference>
<evidence type="ECO:0000256" key="4">
    <source>
        <dbReference type="ARBA" id="ARBA00022490"/>
    </source>
</evidence>
<dbReference type="InterPro" id="IPR005758">
    <property type="entry name" value="UDP-N-AcMur_Ala_ligase_MurC"/>
</dbReference>
<gene>
    <name evidence="14" type="primary">murC</name>
    <name evidence="19" type="ORF">EPJ80_10915</name>
</gene>
<keyword evidence="10 14" id="KW-0573">Peptidoglycan synthesis</keyword>
<dbReference type="PANTHER" id="PTHR43445:SF3">
    <property type="entry name" value="UDP-N-ACETYLMURAMATE--L-ALANINE LIGASE"/>
    <property type="match status" value="1"/>
</dbReference>
<comment type="catalytic activity">
    <reaction evidence="13 14">
        <text>UDP-N-acetyl-alpha-D-muramate + L-alanine + ATP = UDP-N-acetyl-alpha-D-muramoyl-L-alanine + ADP + phosphate + H(+)</text>
        <dbReference type="Rhea" id="RHEA:23372"/>
        <dbReference type="ChEBI" id="CHEBI:15378"/>
        <dbReference type="ChEBI" id="CHEBI:30616"/>
        <dbReference type="ChEBI" id="CHEBI:43474"/>
        <dbReference type="ChEBI" id="CHEBI:57972"/>
        <dbReference type="ChEBI" id="CHEBI:70757"/>
        <dbReference type="ChEBI" id="CHEBI:83898"/>
        <dbReference type="ChEBI" id="CHEBI:456216"/>
        <dbReference type="EC" id="6.3.2.8"/>
    </reaction>
</comment>
<dbReference type="GO" id="GO:0009252">
    <property type="term" value="P:peptidoglycan biosynthetic process"/>
    <property type="evidence" value="ECO:0007669"/>
    <property type="project" value="UniProtKB-UniRule"/>
</dbReference>
<keyword evidence="15" id="KW-0812">Transmembrane</keyword>
<feature type="binding site" evidence="14">
    <location>
        <begin position="114"/>
        <end position="120"/>
    </location>
    <ligand>
        <name>ATP</name>
        <dbReference type="ChEBI" id="CHEBI:30616"/>
    </ligand>
</feature>
<dbReference type="PANTHER" id="PTHR43445">
    <property type="entry name" value="UDP-N-ACETYLMURAMATE--L-ALANINE LIGASE-RELATED"/>
    <property type="match status" value="1"/>
</dbReference>
<dbReference type="Proteomes" id="UP000325116">
    <property type="component" value="Unassembled WGS sequence"/>
</dbReference>
<dbReference type="GO" id="GO:0008763">
    <property type="term" value="F:UDP-N-acetylmuramate-L-alanine ligase activity"/>
    <property type="evidence" value="ECO:0007669"/>
    <property type="project" value="UniProtKB-UniRule"/>
</dbReference>
<feature type="domain" description="Mur ligase N-terminal catalytic" evidence="16">
    <location>
        <begin position="8"/>
        <end position="108"/>
    </location>
</feature>
<evidence type="ECO:0000256" key="3">
    <source>
        <dbReference type="ARBA" id="ARBA00012211"/>
    </source>
</evidence>
<evidence type="ECO:0000256" key="6">
    <source>
        <dbReference type="ARBA" id="ARBA00022618"/>
    </source>
</evidence>
<dbReference type="Pfam" id="PF01225">
    <property type="entry name" value="Mur_ligase"/>
    <property type="match status" value="1"/>
</dbReference>
<keyword evidence="6 14" id="KW-0132">Cell division</keyword>
<dbReference type="GO" id="GO:0071555">
    <property type="term" value="P:cell wall organization"/>
    <property type="evidence" value="ECO:0007669"/>
    <property type="project" value="UniProtKB-KW"/>
</dbReference>
<proteinExistence type="inferred from homology"/>
<comment type="function">
    <text evidence="14">Cell wall formation.</text>
</comment>
<evidence type="ECO:0000256" key="15">
    <source>
        <dbReference type="SAM" id="Phobius"/>
    </source>
</evidence>
<evidence type="ECO:0000256" key="11">
    <source>
        <dbReference type="ARBA" id="ARBA00023306"/>
    </source>
</evidence>
<organism evidence="19 20">
    <name type="scientific">Brachyspira aalborgi</name>
    <dbReference type="NCBI Taxonomy" id="29522"/>
    <lineage>
        <taxon>Bacteria</taxon>
        <taxon>Pseudomonadati</taxon>
        <taxon>Spirochaetota</taxon>
        <taxon>Spirochaetia</taxon>
        <taxon>Brachyspirales</taxon>
        <taxon>Brachyspiraceae</taxon>
        <taxon>Brachyspira</taxon>
    </lineage>
</organism>
<dbReference type="InterPro" id="IPR013221">
    <property type="entry name" value="Mur_ligase_cen"/>
</dbReference>
<keyword evidence="12 14" id="KW-0961">Cell wall biogenesis/degradation</keyword>
<comment type="subcellular location">
    <subcellularLocation>
        <location evidence="1 14">Cytoplasm</location>
    </subcellularLocation>
</comment>
<dbReference type="Pfam" id="PF08245">
    <property type="entry name" value="Mur_ligase_M"/>
    <property type="match status" value="1"/>
</dbReference>
<dbReference type="InterPro" id="IPR004101">
    <property type="entry name" value="Mur_ligase_C"/>
</dbReference>
<dbReference type="AlphaFoldDB" id="A0A5C8CDK2"/>
<evidence type="ECO:0000256" key="8">
    <source>
        <dbReference type="ARBA" id="ARBA00022840"/>
    </source>
</evidence>
<dbReference type="InterPro" id="IPR036615">
    <property type="entry name" value="Mur_ligase_C_dom_sf"/>
</dbReference>
<evidence type="ECO:0000313" key="20">
    <source>
        <dbReference type="Proteomes" id="UP000325116"/>
    </source>
</evidence>
<comment type="caution">
    <text evidence="19">The sequence shown here is derived from an EMBL/GenBank/DDBJ whole genome shotgun (WGS) entry which is preliminary data.</text>
</comment>
<feature type="domain" description="Mur ligase C-terminal" evidence="17">
    <location>
        <begin position="317"/>
        <end position="446"/>
    </location>
</feature>
<evidence type="ECO:0000256" key="10">
    <source>
        <dbReference type="ARBA" id="ARBA00022984"/>
    </source>
</evidence>
<dbReference type="EMBL" id="SAXT01000006">
    <property type="protein sequence ID" value="TXJ11127.1"/>
    <property type="molecule type" value="Genomic_DNA"/>
</dbReference>
<keyword evidence="15" id="KW-0472">Membrane</keyword>
<dbReference type="InterPro" id="IPR036565">
    <property type="entry name" value="Mur-like_cat_sf"/>
</dbReference>
<dbReference type="Pfam" id="PF02875">
    <property type="entry name" value="Mur_ligase_C"/>
    <property type="match status" value="1"/>
</dbReference>
<keyword evidence="8 14" id="KW-0067">ATP-binding</keyword>
<dbReference type="NCBIfam" id="TIGR01082">
    <property type="entry name" value="murC"/>
    <property type="match status" value="1"/>
</dbReference>
<dbReference type="GO" id="GO:0051301">
    <property type="term" value="P:cell division"/>
    <property type="evidence" value="ECO:0007669"/>
    <property type="project" value="UniProtKB-KW"/>
</dbReference>
<keyword evidence="9 14" id="KW-0133">Cell shape</keyword>
<dbReference type="HAMAP" id="MF_00046">
    <property type="entry name" value="MurC"/>
    <property type="match status" value="1"/>
</dbReference>
<dbReference type="UniPathway" id="UPA00219"/>
<sequence length="462" mass="51892">MFTKKKEKIHFVGIGGIGMSAIASVLNAMGYTITGSDLSKTEKTKSLEKSGIKIFYGHKAKNIEDDIIAVVTSSAISPTNEEIIEAKKKKIMVISRGEMLAELMRLKYGIAISGSHGKTTTTSLISQIMVYAGLNPVCIIGGNHFNLKSNALCEDLNSEYLVCEADESDGSFLRLSPVINIVTNIDNDHLDYYKNVENLRVAFLEFINKVPFYGCSFLCFEDNVVKDLSKSAVKKYYSYGFSDKYDFYVDKNSIRIEISTTYFTAYYKNKSLGEFEIPLIGNHNILNSLASIGVCYHLDIDTKIIKEGLKTFEGVGRRLNKLYDKEIIIFDDYAHHPTEIKATLSSIKLAYKDRRIIAIFQPHRYSRTELLLNYFKDAFEYADNLIITDIYAAGENEIAGISGETIFDIVKNGNNKTKYIKNIDDIIPELDKMKKDGDIILTLGAGNISRISNEYAKKLLDS</sequence>
<keyword evidence="5 14" id="KW-0436">Ligase</keyword>
<evidence type="ECO:0000256" key="2">
    <source>
        <dbReference type="ARBA" id="ARBA00004752"/>
    </source>
</evidence>
<evidence type="ECO:0000313" key="19">
    <source>
        <dbReference type="EMBL" id="TXJ11127.1"/>
    </source>
</evidence>
<dbReference type="Gene3D" id="3.90.190.20">
    <property type="entry name" value="Mur ligase, C-terminal domain"/>
    <property type="match status" value="1"/>
</dbReference>
<accession>A0A5C8CDK2</accession>
<dbReference type="SUPFAM" id="SSF53623">
    <property type="entry name" value="MurD-like peptide ligases, catalytic domain"/>
    <property type="match status" value="1"/>
</dbReference>
<evidence type="ECO:0000259" key="17">
    <source>
        <dbReference type="Pfam" id="PF02875"/>
    </source>
</evidence>
<evidence type="ECO:0000256" key="7">
    <source>
        <dbReference type="ARBA" id="ARBA00022741"/>
    </source>
</evidence>
<keyword evidence="11 14" id="KW-0131">Cell cycle</keyword>
<dbReference type="InterPro" id="IPR000713">
    <property type="entry name" value="Mur_ligase_N"/>
</dbReference>
<evidence type="ECO:0000256" key="13">
    <source>
        <dbReference type="ARBA" id="ARBA00047833"/>
    </source>
</evidence>
<dbReference type="EC" id="6.3.2.8" evidence="3 14"/>
<feature type="transmembrane region" description="Helical" evidence="15">
    <location>
        <begin position="12"/>
        <end position="33"/>
    </location>
</feature>
<dbReference type="Gene3D" id="3.40.1190.10">
    <property type="entry name" value="Mur-like, catalytic domain"/>
    <property type="match status" value="1"/>
</dbReference>
<protein>
    <recommendedName>
        <fullName evidence="3 14">UDP-N-acetylmuramate--L-alanine ligase</fullName>
        <ecNumber evidence="3 14">6.3.2.8</ecNumber>
    </recommendedName>
    <alternativeName>
        <fullName evidence="14">UDP-N-acetylmuramoyl-L-alanine synthetase</fullName>
    </alternativeName>
</protein>
<reference evidence="19 20" key="1">
    <citation type="journal article" date="1992" name="Lakartidningen">
        <title>[Penicillin V and not amoxicillin is the first choice preparation in acute otitis].</title>
        <authorList>
            <person name="Kamme C."/>
            <person name="Lundgren K."/>
            <person name="Prellner K."/>
        </authorList>
    </citation>
    <scope>NUCLEOTIDE SEQUENCE [LARGE SCALE GENOMIC DNA]</scope>
    <source>
        <strain evidence="19 20">W1</strain>
    </source>
</reference>
<evidence type="ECO:0000259" key="18">
    <source>
        <dbReference type="Pfam" id="PF08245"/>
    </source>
</evidence>
<name>A0A5C8CDK2_9SPIR</name>
<dbReference type="InterPro" id="IPR050061">
    <property type="entry name" value="MurCDEF_pg_biosynth"/>
</dbReference>
<evidence type="ECO:0000256" key="1">
    <source>
        <dbReference type="ARBA" id="ARBA00004496"/>
    </source>
</evidence>
<comment type="similarity">
    <text evidence="14">Belongs to the MurCDEF family.</text>
</comment>
<dbReference type="GO" id="GO:0005524">
    <property type="term" value="F:ATP binding"/>
    <property type="evidence" value="ECO:0007669"/>
    <property type="project" value="UniProtKB-UniRule"/>
</dbReference>
<evidence type="ECO:0000256" key="14">
    <source>
        <dbReference type="HAMAP-Rule" id="MF_00046"/>
    </source>
</evidence>
<comment type="pathway">
    <text evidence="2 14">Cell wall biogenesis; peptidoglycan biosynthesis.</text>
</comment>
<keyword evidence="7 14" id="KW-0547">Nucleotide-binding</keyword>
<keyword evidence="4 14" id="KW-0963">Cytoplasm</keyword>
<evidence type="ECO:0000256" key="12">
    <source>
        <dbReference type="ARBA" id="ARBA00023316"/>
    </source>
</evidence>
<dbReference type="RefSeq" id="WP_147759004.1">
    <property type="nucleotide sequence ID" value="NZ_SAXT01000006.1"/>
</dbReference>
<dbReference type="GO" id="GO:0005737">
    <property type="term" value="C:cytoplasm"/>
    <property type="evidence" value="ECO:0007669"/>
    <property type="project" value="UniProtKB-SubCell"/>
</dbReference>
<evidence type="ECO:0000256" key="5">
    <source>
        <dbReference type="ARBA" id="ARBA00022598"/>
    </source>
</evidence>
<dbReference type="SUPFAM" id="SSF53244">
    <property type="entry name" value="MurD-like peptide ligases, peptide-binding domain"/>
    <property type="match status" value="1"/>
</dbReference>